<reference evidence="8" key="2">
    <citation type="submission" date="2023-06" db="EMBL/GenBank/DDBJ databases">
        <authorList>
            <consortium name="Lawrence Berkeley National Laboratory"/>
            <person name="Haridas S."/>
            <person name="Hensen N."/>
            <person name="Bonometti L."/>
            <person name="Westerberg I."/>
            <person name="Brannstrom I.O."/>
            <person name="Guillou S."/>
            <person name="Cros-Aarteil S."/>
            <person name="Calhoun S."/>
            <person name="Kuo A."/>
            <person name="Mondo S."/>
            <person name="Pangilinan J."/>
            <person name="Riley R."/>
            <person name="Labutti K."/>
            <person name="Andreopoulos B."/>
            <person name="Lipzen A."/>
            <person name="Chen C."/>
            <person name="Yanf M."/>
            <person name="Daum C."/>
            <person name="Ng V."/>
            <person name="Clum A."/>
            <person name="Steindorff A."/>
            <person name="Ohm R."/>
            <person name="Martin F."/>
            <person name="Silar P."/>
            <person name="Natvig D."/>
            <person name="Lalanne C."/>
            <person name="Gautier V."/>
            <person name="Ament-Velasquez S.L."/>
            <person name="Kruys A."/>
            <person name="Hutchinson M.I."/>
            <person name="Powell A.J."/>
            <person name="Barry K."/>
            <person name="Miller A.N."/>
            <person name="Grigoriev I.V."/>
            <person name="Debuchy R."/>
            <person name="Gladieux P."/>
            <person name="Thoren M.H."/>
            <person name="Johannesson H."/>
        </authorList>
    </citation>
    <scope>NUCLEOTIDE SEQUENCE</scope>
    <source>
        <strain evidence="8">CBS 958.72</strain>
    </source>
</reference>
<gene>
    <name evidence="8" type="ORF">B0T24DRAFT_692801</name>
</gene>
<evidence type="ECO:0000313" key="8">
    <source>
        <dbReference type="EMBL" id="KAK3360821.1"/>
    </source>
</evidence>
<dbReference type="AlphaFoldDB" id="A0AAE0JTI8"/>
<dbReference type="PANTHER" id="PTHR13710">
    <property type="entry name" value="DNA HELICASE RECQ FAMILY MEMBER"/>
    <property type="match status" value="1"/>
</dbReference>
<accession>A0AAE0JTI8</accession>
<dbReference type="Gene3D" id="3.40.50.300">
    <property type="entry name" value="P-loop containing nucleotide triphosphate hydrolases"/>
    <property type="match status" value="3"/>
</dbReference>
<dbReference type="InterPro" id="IPR027417">
    <property type="entry name" value="P-loop_NTPase"/>
</dbReference>
<dbReference type="GO" id="GO:0003677">
    <property type="term" value="F:DNA binding"/>
    <property type="evidence" value="ECO:0007669"/>
    <property type="project" value="UniProtKB-KW"/>
</dbReference>
<dbReference type="Proteomes" id="UP001287356">
    <property type="component" value="Unassembled WGS sequence"/>
</dbReference>
<dbReference type="GO" id="GO:0009378">
    <property type="term" value="F:four-way junction helicase activity"/>
    <property type="evidence" value="ECO:0007669"/>
    <property type="project" value="TreeGrafter"/>
</dbReference>
<dbReference type="PROSITE" id="PS51194">
    <property type="entry name" value="HELICASE_CTER"/>
    <property type="match status" value="1"/>
</dbReference>
<keyword evidence="2" id="KW-0238">DNA-binding</keyword>
<dbReference type="CDD" id="cd18785">
    <property type="entry name" value="SF2_C"/>
    <property type="match status" value="1"/>
</dbReference>
<feature type="domain" description="Helicase C-terminal" evidence="7">
    <location>
        <begin position="140"/>
        <end position="300"/>
    </location>
</feature>
<keyword evidence="9" id="KW-1185">Reference proteome</keyword>
<reference evidence="8" key="1">
    <citation type="journal article" date="2023" name="Mol. Phylogenet. Evol.">
        <title>Genome-scale phylogeny and comparative genomics of the fungal order Sordariales.</title>
        <authorList>
            <person name="Hensen N."/>
            <person name="Bonometti L."/>
            <person name="Westerberg I."/>
            <person name="Brannstrom I.O."/>
            <person name="Guillou S."/>
            <person name="Cros-Aarteil S."/>
            <person name="Calhoun S."/>
            <person name="Haridas S."/>
            <person name="Kuo A."/>
            <person name="Mondo S."/>
            <person name="Pangilinan J."/>
            <person name="Riley R."/>
            <person name="LaButti K."/>
            <person name="Andreopoulos B."/>
            <person name="Lipzen A."/>
            <person name="Chen C."/>
            <person name="Yan M."/>
            <person name="Daum C."/>
            <person name="Ng V."/>
            <person name="Clum A."/>
            <person name="Steindorff A."/>
            <person name="Ohm R.A."/>
            <person name="Martin F."/>
            <person name="Silar P."/>
            <person name="Natvig D.O."/>
            <person name="Lalanne C."/>
            <person name="Gautier V."/>
            <person name="Ament-Velasquez S.L."/>
            <person name="Kruys A."/>
            <person name="Hutchinson M.I."/>
            <person name="Powell A.J."/>
            <person name="Barry K."/>
            <person name="Miller A.N."/>
            <person name="Grigoriev I.V."/>
            <person name="Debuchy R."/>
            <person name="Gladieux P."/>
            <person name="Hiltunen Thoren M."/>
            <person name="Johannesson H."/>
        </authorList>
    </citation>
    <scope>NUCLEOTIDE SEQUENCE</scope>
    <source>
        <strain evidence="8">CBS 958.72</strain>
    </source>
</reference>
<feature type="region of interest" description="Disordered" evidence="6">
    <location>
        <begin position="313"/>
        <end position="339"/>
    </location>
</feature>
<dbReference type="EMBL" id="JAULSN010000014">
    <property type="protein sequence ID" value="KAK3360821.1"/>
    <property type="molecule type" value="Genomic_DNA"/>
</dbReference>
<comment type="caution">
    <text evidence="8">The sequence shown here is derived from an EMBL/GenBank/DDBJ whole genome shotgun (WGS) entry which is preliminary data.</text>
</comment>
<evidence type="ECO:0000259" key="7">
    <source>
        <dbReference type="PROSITE" id="PS51194"/>
    </source>
</evidence>
<comment type="similarity">
    <text evidence="1">Belongs to the helicase family. RecQ subfamily.</text>
</comment>
<dbReference type="InterPro" id="IPR001650">
    <property type="entry name" value="Helicase_C-like"/>
</dbReference>
<dbReference type="GO" id="GO:0043138">
    <property type="term" value="F:3'-5' DNA helicase activity"/>
    <property type="evidence" value="ECO:0007669"/>
    <property type="project" value="UniProtKB-EC"/>
</dbReference>
<evidence type="ECO:0000256" key="4">
    <source>
        <dbReference type="ARBA" id="ARBA00034617"/>
    </source>
</evidence>
<proteinExistence type="inferred from homology"/>
<dbReference type="EC" id="5.6.2.4" evidence="5"/>
<dbReference type="Pfam" id="PF00271">
    <property type="entry name" value="Helicase_C"/>
    <property type="match status" value="1"/>
</dbReference>
<organism evidence="8 9">
    <name type="scientific">Lasiosphaeria ovina</name>
    <dbReference type="NCBI Taxonomy" id="92902"/>
    <lineage>
        <taxon>Eukaryota</taxon>
        <taxon>Fungi</taxon>
        <taxon>Dikarya</taxon>
        <taxon>Ascomycota</taxon>
        <taxon>Pezizomycotina</taxon>
        <taxon>Sordariomycetes</taxon>
        <taxon>Sordariomycetidae</taxon>
        <taxon>Sordariales</taxon>
        <taxon>Lasiosphaeriaceae</taxon>
        <taxon>Lasiosphaeria</taxon>
    </lineage>
</organism>
<feature type="region of interest" description="Disordered" evidence="6">
    <location>
        <begin position="367"/>
        <end position="386"/>
    </location>
</feature>
<dbReference type="SUPFAM" id="SSF52540">
    <property type="entry name" value="P-loop containing nucleoside triphosphate hydrolases"/>
    <property type="match status" value="1"/>
</dbReference>
<keyword evidence="3" id="KW-0413">Isomerase</keyword>
<comment type="catalytic activity">
    <reaction evidence="4">
        <text>Couples ATP hydrolysis with the unwinding of duplex DNA by translocating in the 3'-5' direction.</text>
        <dbReference type="EC" id="5.6.2.4"/>
    </reaction>
</comment>
<evidence type="ECO:0000256" key="6">
    <source>
        <dbReference type="SAM" id="MobiDB-lite"/>
    </source>
</evidence>
<dbReference type="GO" id="GO:0000724">
    <property type="term" value="P:double-strand break repair via homologous recombination"/>
    <property type="evidence" value="ECO:0007669"/>
    <property type="project" value="TreeGrafter"/>
</dbReference>
<dbReference type="SMART" id="SM00490">
    <property type="entry name" value="HELICc"/>
    <property type="match status" value="1"/>
</dbReference>
<dbReference type="GO" id="GO:0005694">
    <property type="term" value="C:chromosome"/>
    <property type="evidence" value="ECO:0007669"/>
    <property type="project" value="TreeGrafter"/>
</dbReference>
<evidence type="ECO:0000256" key="3">
    <source>
        <dbReference type="ARBA" id="ARBA00023235"/>
    </source>
</evidence>
<evidence type="ECO:0000256" key="5">
    <source>
        <dbReference type="ARBA" id="ARBA00034808"/>
    </source>
</evidence>
<feature type="compositionally biased region" description="Low complexity" evidence="6">
    <location>
        <begin position="315"/>
        <end position="331"/>
    </location>
</feature>
<dbReference type="PANTHER" id="PTHR13710:SF105">
    <property type="entry name" value="ATP-DEPENDENT DNA HELICASE Q1"/>
    <property type="match status" value="1"/>
</dbReference>
<feature type="region of interest" description="Disordered" evidence="6">
    <location>
        <begin position="268"/>
        <end position="292"/>
    </location>
</feature>
<name>A0AAE0JTI8_9PEZI</name>
<protein>
    <recommendedName>
        <fullName evidence="5">DNA 3'-5' helicase</fullName>
        <ecNumber evidence="5">5.6.2.4</ecNumber>
    </recommendedName>
</protein>
<evidence type="ECO:0000313" key="9">
    <source>
        <dbReference type="Proteomes" id="UP001287356"/>
    </source>
</evidence>
<evidence type="ECO:0000256" key="1">
    <source>
        <dbReference type="ARBA" id="ARBA00005446"/>
    </source>
</evidence>
<dbReference type="GO" id="GO:0005737">
    <property type="term" value="C:cytoplasm"/>
    <property type="evidence" value="ECO:0007669"/>
    <property type="project" value="TreeGrafter"/>
</dbReference>
<evidence type="ECO:0000256" key="2">
    <source>
        <dbReference type="ARBA" id="ARBA00023125"/>
    </source>
</evidence>
<sequence length="386" mass="43794">MEENEQKEHINDVICEITGAREARQGQMDTVHRLVHQQKDTVLVAATGYGKSALTTVQIVPLTKLGENQRDDITRAVPYSKPNPNVWNEVKAGQYSYAVLRDPDYHNKLGLFAVDELHMISEWREFREEFTYLYTLRAPEITVIILPLMRKVITDFRRLHFLSCGFTSQFAAKVIRRYDADVRPTDQEIIFKDFANRDTDCRIVLASISLGMGMDIPDVQRVVQFGIPPGQSLSDIWQRFRRAMRKCEDQGEAFLFAPYYLFDHLGSHEKQLPKPRGPPARRARRQPHMPAIPSRLQNQLQLVKQDNDAVSEAGSDISVASQASDASQAVIPEPVDTESRGLFDYPERLKWTNLTSSNTSAQSIHNYATTGENKPQAGSFSGITLD</sequence>